<dbReference type="Gene3D" id="3.90.950.20">
    <property type="entry name" value="CinA-like"/>
    <property type="match status" value="1"/>
</dbReference>
<name>E3D0V7_9BACT</name>
<dbReference type="Pfam" id="PF02464">
    <property type="entry name" value="CinA"/>
    <property type="match status" value="1"/>
</dbReference>
<dbReference type="SUPFAM" id="SSF142433">
    <property type="entry name" value="CinA-like"/>
    <property type="match status" value="1"/>
</dbReference>
<sequence>MGTAEGCHDRIEDAVQSLAACLVEKASRKGITFAFAESCTGGRLCAAVTSVPGASVPFRGGLVAYSNEAKERFLGVPSEVFRAHGAVSAPCAEAMAAGARDRFGVSWAAAVTGIAGPDGGTPEKPVGTVWFALAGPGLVRTWKVLFSGDRVLIQTSAEEEALRKLLEAVET</sequence>
<dbReference type="Proteomes" id="UP000005096">
    <property type="component" value="Chromosome"/>
</dbReference>
<dbReference type="STRING" id="584708.Apau_0610"/>
<reference evidence="2 3" key="1">
    <citation type="journal article" date="2010" name="Stand. Genomic Sci.">
        <title>Non-contiguous finished genome sequence of Aminomonas paucivorans type strain (GLU-3).</title>
        <authorList>
            <person name="Pitluck S."/>
            <person name="Yasawong M."/>
            <person name="Held B."/>
            <person name="Lapidus A."/>
            <person name="Nolan M."/>
            <person name="Copeland A."/>
            <person name="Lucas S."/>
            <person name="Del Rio T.G."/>
            <person name="Tice H."/>
            <person name="Cheng J.F."/>
            <person name="Chertkov O."/>
            <person name="Goodwin L."/>
            <person name="Tapia R."/>
            <person name="Han C."/>
            <person name="Liolios K."/>
            <person name="Ivanova N."/>
            <person name="Mavromatis K."/>
            <person name="Ovchinnikova G."/>
            <person name="Pati A."/>
            <person name="Chen A."/>
            <person name="Palaniappan K."/>
            <person name="Land M."/>
            <person name="Hauser L."/>
            <person name="Chang Y.J."/>
            <person name="Jeffries C.D."/>
            <person name="Pukall R."/>
            <person name="Spring S."/>
            <person name="Rohde M."/>
            <person name="Sikorski J."/>
            <person name="Goker M."/>
            <person name="Woyke T."/>
            <person name="Bristow J."/>
            <person name="Eisen J.A."/>
            <person name="Markowitz V."/>
            <person name="Hugenholtz P."/>
            <person name="Kyrpides N.C."/>
            <person name="Klenk H.P."/>
        </authorList>
    </citation>
    <scope>NUCLEOTIDE SEQUENCE [LARGE SCALE GENOMIC DNA]</scope>
    <source>
        <strain evidence="2 3">DSM 12260</strain>
    </source>
</reference>
<proteinExistence type="predicted"/>
<dbReference type="eggNOG" id="COG1546">
    <property type="taxonomic scope" value="Bacteria"/>
</dbReference>
<evidence type="ECO:0000313" key="2">
    <source>
        <dbReference type="EMBL" id="EFQ23039.1"/>
    </source>
</evidence>
<evidence type="ECO:0000313" key="3">
    <source>
        <dbReference type="Proteomes" id="UP000005096"/>
    </source>
</evidence>
<dbReference type="InterPro" id="IPR008136">
    <property type="entry name" value="CinA_C"/>
</dbReference>
<dbReference type="EMBL" id="CM001022">
    <property type="protein sequence ID" value="EFQ23039.1"/>
    <property type="molecule type" value="Genomic_DNA"/>
</dbReference>
<dbReference type="PaxDb" id="584708-Apau_0610"/>
<dbReference type="HOGENOM" id="CLU_030805_1_2_0"/>
<keyword evidence="3" id="KW-1185">Reference proteome</keyword>
<dbReference type="RefSeq" id="WP_006300198.1">
    <property type="nucleotide sequence ID" value="NZ_CM001022.1"/>
</dbReference>
<organism evidence="2 3">
    <name type="scientific">Aminomonas paucivorans DSM 12260</name>
    <dbReference type="NCBI Taxonomy" id="584708"/>
    <lineage>
        <taxon>Bacteria</taxon>
        <taxon>Thermotogati</taxon>
        <taxon>Synergistota</taxon>
        <taxon>Synergistia</taxon>
        <taxon>Synergistales</taxon>
        <taxon>Synergistaceae</taxon>
        <taxon>Aminomonas</taxon>
    </lineage>
</organism>
<protein>
    <submittedName>
        <fullName evidence="2">CinA domain protein</fullName>
    </submittedName>
</protein>
<dbReference type="AlphaFoldDB" id="E3D0V7"/>
<dbReference type="NCBIfam" id="TIGR00199">
    <property type="entry name" value="PncC_domain"/>
    <property type="match status" value="1"/>
</dbReference>
<gene>
    <name evidence="2" type="ORF">Apau_0610</name>
</gene>
<dbReference type="InterPro" id="IPR036653">
    <property type="entry name" value="CinA-like_C"/>
</dbReference>
<feature type="domain" description="CinA C-terminal" evidence="1">
    <location>
        <begin position="16"/>
        <end position="168"/>
    </location>
</feature>
<accession>E3D0V7</accession>
<evidence type="ECO:0000259" key="1">
    <source>
        <dbReference type="Pfam" id="PF02464"/>
    </source>
</evidence>